<dbReference type="InterPro" id="IPR050780">
    <property type="entry name" value="Mucin_vWF_Thrombospondin_sf"/>
</dbReference>
<evidence type="ECO:0000256" key="2">
    <source>
        <dbReference type="ARBA" id="ARBA00023180"/>
    </source>
</evidence>
<dbReference type="Proteomes" id="UP001152622">
    <property type="component" value="Chromosome 13"/>
</dbReference>
<evidence type="ECO:0000313" key="5">
    <source>
        <dbReference type="EMBL" id="KAJ8344240.1"/>
    </source>
</evidence>
<evidence type="ECO:0000259" key="4">
    <source>
        <dbReference type="PROSITE" id="PS51233"/>
    </source>
</evidence>
<feature type="chain" id="PRO_5040480169" description="VWFD domain-containing protein" evidence="3">
    <location>
        <begin position="24"/>
        <end position="167"/>
    </location>
</feature>
<dbReference type="GO" id="GO:0005615">
    <property type="term" value="C:extracellular space"/>
    <property type="evidence" value="ECO:0007669"/>
    <property type="project" value="TreeGrafter"/>
</dbReference>
<feature type="signal peptide" evidence="3">
    <location>
        <begin position="1"/>
        <end position="23"/>
    </location>
</feature>
<name>A0A9Q1ESK0_SYNKA</name>
<keyword evidence="1" id="KW-1015">Disulfide bond</keyword>
<sequence>MAKTVLWTWALVLIFTWLYQVEAMRAGTRNHVNSICSAWGKDHFKTFDGDIYQFPGMCEYNLVSDCHEAYLDFSVHMKRAEVNGHPTVSRIVITIKDLIILLTKNLVTVNGEIVTTPYHGSGVLLEKNTIYTKLYAKLGLSVMWNGEDAVTVRVFASALLTFIQPQF</sequence>
<keyword evidence="2" id="KW-0325">Glycoprotein</keyword>
<evidence type="ECO:0000313" key="6">
    <source>
        <dbReference type="Proteomes" id="UP001152622"/>
    </source>
</evidence>
<dbReference type="InterPro" id="IPR001846">
    <property type="entry name" value="VWF_type-D"/>
</dbReference>
<comment type="caution">
    <text evidence="5">The sequence shown here is derived from an EMBL/GenBank/DDBJ whole genome shotgun (WGS) entry which is preliminary data.</text>
</comment>
<accession>A0A9Q1ESK0</accession>
<organism evidence="5 6">
    <name type="scientific">Synaphobranchus kaupii</name>
    <name type="common">Kaup's arrowtooth eel</name>
    <dbReference type="NCBI Taxonomy" id="118154"/>
    <lineage>
        <taxon>Eukaryota</taxon>
        <taxon>Metazoa</taxon>
        <taxon>Chordata</taxon>
        <taxon>Craniata</taxon>
        <taxon>Vertebrata</taxon>
        <taxon>Euteleostomi</taxon>
        <taxon>Actinopterygii</taxon>
        <taxon>Neopterygii</taxon>
        <taxon>Teleostei</taxon>
        <taxon>Anguilliformes</taxon>
        <taxon>Synaphobranchidae</taxon>
        <taxon>Synaphobranchus</taxon>
    </lineage>
</organism>
<dbReference type="PANTHER" id="PTHR11339:SF371">
    <property type="entry name" value="MUCIN-2"/>
    <property type="match status" value="1"/>
</dbReference>
<proteinExistence type="predicted"/>
<keyword evidence="6" id="KW-1185">Reference proteome</keyword>
<gene>
    <name evidence="5" type="ORF">SKAU_G00315690</name>
</gene>
<dbReference type="Pfam" id="PF00094">
    <property type="entry name" value="VWD"/>
    <property type="match status" value="1"/>
</dbReference>
<dbReference type="PROSITE" id="PS51233">
    <property type="entry name" value="VWFD"/>
    <property type="match status" value="1"/>
</dbReference>
<dbReference type="PANTHER" id="PTHR11339">
    <property type="entry name" value="EXTRACELLULAR MATRIX GLYCOPROTEIN RELATED"/>
    <property type="match status" value="1"/>
</dbReference>
<dbReference type="GO" id="GO:0031012">
    <property type="term" value="C:extracellular matrix"/>
    <property type="evidence" value="ECO:0007669"/>
    <property type="project" value="TreeGrafter"/>
</dbReference>
<dbReference type="AlphaFoldDB" id="A0A9Q1ESK0"/>
<evidence type="ECO:0000256" key="3">
    <source>
        <dbReference type="SAM" id="SignalP"/>
    </source>
</evidence>
<feature type="domain" description="VWFD" evidence="4">
    <location>
        <begin position="34"/>
        <end position="167"/>
    </location>
</feature>
<dbReference type="EMBL" id="JAINUF010000013">
    <property type="protein sequence ID" value="KAJ8344240.1"/>
    <property type="molecule type" value="Genomic_DNA"/>
</dbReference>
<reference evidence="5" key="1">
    <citation type="journal article" date="2023" name="Science">
        <title>Genome structures resolve the early diversification of teleost fishes.</title>
        <authorList>
            <person name="Parey E."/>
            <person name="Louis A."/>
            <person name="Montfort J."/>
            <person name="Bouchez O."/>
            <person name="Roques C."/>
            <person name="Iampietro C."/>
            <person name="Lluch J."/>
            <person name="Castinel A."/>
            <person name="Donnadieu C."/>
            <person name="Desvignes T."/>
            <person name="Floi Bucao C."/>
            <person name="Jouanno E."/>
            <person name="Wen M."/>
            <person name="Mejri S."/>
            <person name="Dirks R."/>
            <person name="Jansen H."/>
            <person name="Henkel C."/>
            <person name="Chen W.J."/>
            <person name="Zahm M."/>
            <person name="Cabau C."/>
            <person name="Klopp C."/>
            <person name="Thompson A.W."/>
            <person name="Robinson-Rechavi M."/>
            <person name="Braasch I."/>
            <person name="Lecointre G."/>
            <person name="Bobe J."/>
            <person name="Postlethwait J.H."/>
            <person name="Berthelot C."/>
            <person name="Roest Crollius H."/>
            <person name="Guiguen Y."/>
        </authorList>
    </citation>
    <scope>NUCLEOTIDE SEQUENCE</scope>
    <source>
        <strain evidence="5">WJC10195</strain>
    </source>
</reference>
<dbReference type="OrthoDB" id="160294at2759"/>
<keyword evidence="3" id="KW-0732">Signal</keyword>
<dbReference type="SMART" id="SM00216">
    <property type="entry name" value="VWD"/>
    <property type="match status" value="1"/>
</dbReference>
<evidence type="ECO:0000256" key="1">
    <source>
        <dbReference type="ARBA" id="ARBA00023157"/>
    </source>
</evidence>
<protein>
    <recommendedName>
        <fullName evidence="4">VWFD domain-containing protein</fullName>
    </recommendedName>
</protein>